<evidence type="ECO:0000256" key="2">
    <source>
        <dbReference type="ARBA" id="ARBA00022670"/>
    </source>
</evidence>
<feature type="region of interest" description="Disordered" evidence="6">
    <location>
        <begin position="200"/>
        <end position="220"/>
    </location>
</feature>
<keyword evidence="10" id="KW-1185">Reference proteome</keyword>
<keyword evidence="3 5" id="KW-0378">Hydrolase</keyword>
<dbReference type="Gene3D" id="3.40.50.200">
    <property type="entry name" value="Peptidase S8/S53 domain"/>
    <property type="match status" value="1"/>
</dbReference>
<feature type="chain" id="PRO_5043564287" description="Peptidase S8/S53 domain-containing protein" evidence="7">
    <location>
        <begin position="20"/>
        <end position="517"/>
    </location>
</feature>
<evidence type="ECO:0000313" key="10">
    <source>
        <dbReference type="Proteomes" id="UP001365542"/>
    </source>
</evidence>
<name>A0AAV9WS56_9PEZI</name>
<dbReference type="InterPro" id="IPR000209">
    <property type="entry name" value="Peptidase_S8/S53_dom"/>
</dbReference>
<dbReference type="InterPro" id="IPR036852">
    <property type="entry name" value="Peptidase_S8/S53_dom_sf"/>
</dbReference>
<keyword evidence="2 5" id="KW-0645">Protease</keyword>
<evidence type="ECO:0000256" key="4">
    <source>
        <dbReference type="ARBA" id="ARBA00022825"/>
    </source>
</evidence>
<dbReference type="Proteomes" id="UP001365542">
    <property type="component" value="Unassembled WGS sequence"/>
</dbReference>
<dbReference type="PANTHER" id="PTHR43806">
    <property type="entry name" value="PEPTIDASE S8"/>
    <property type="match status" value="1"/>
</dbReference>
<feature type="active site" description="Charge relay system" evidence="5">
    <location>
        <position position="264"/>
    </location>
</feature>
<dbReference type="InterPro" id="IPR034193">
    <property type="entry name" value="PCSK9_ProteinaseK-like"/>
</dbReference>
<evidence type="ECO:0000256" key="1">
    <source>
        <dbReference type="ARBA" id="ARBA00011073"/>
    </source>
</evidence>
<evidence type="ECO:0000256" key="6">
    <source>
        <dbReference type="SAM" id="MobiDB-lite"/>
    </source>
</evidence>
<dbReference type="EMBL" id="JAVHJO010000019">
    <property type="protein sequence ID" value="KAK6523164.1"/>
    <property type="molecule type" value="Genomic_DNA"/>
</dbReference>
<dbReference type="SUPFAM" id="SSF52743">
    <property type="entry name" value="Subtilisin-like"/>
    <property type="match status" value="1"/>
</dbReference>
<keyword evidence="7" id="KW-0732">Signal</keyword>
<protein>
    <recommendedName>
        <fullName evidence="8">Peptidase S8/S53 domain-containing protein</fullName>
    </recommendedName>
</protein>
<feature type="active site" description="Charge relay system" evidence="5">
    <location>
        <position position="460"/>
    </location>
</feature>
<feature type="active site" description="Charge relay system" evidence="5">
    <location>
        <position position="296"/>
    </location>
</feature>
<evidence type="ECO:0000256" key="5">
    <source>
        <dbReference type="PROSITE-ProRule" id="PRU01240"/>
    </source>
</evidence>
<evidence type="ECO:0000313" key="9">
    <source>
        <dbReference type="EMBL" id="KAK6523164.1"/>
    </source>
</evidence>
<dbReference type="InterPro" id="IPR050131">
    <property type="entry name" value="Peptidase_S8_subtilisin-like"/>
</dbReference>
<keyword evidence="4 5" id="KW-0720">Serine protease</keyword>
<dbReference type="GO" id="GO:0004252">
    <property type="term" value="F:serine-type endopeptidase activity"/>
    <property type="evidence" value="ECO:0007669"/>
    <property type="project" value="UniProtKB-UniRule"/>
</dbReference>
<comment type="caution">
    <text evidence="9">The sequence shown here is derived from an EMBL/GenBank/DDBJ whole genome shotgun (WGS) entry which is preliminary data.</text>
</comment>
<feature type="signal peptide" evidence="7">
    <location>
        <begin position="1"/>
        <end position="19"/>
    </location>
</feature>
<gene>
    <name evidence="9" type="ORF">TWF694_006059</name>
</gene>
<reference evidence="9 10" key="1">
    <citation type="submission" date="2019-10" db="EMBL/GenBank/DDBJ databases">
        <authorList>
            <person name="Palmer J.M."/>
        </authorList>
    </citation>
    <scope>NUCLEOTIDE SEQUENCE [LARGE SCALE GENOMIC DNA]</scope>
    <source>
        <strain evidence="9 10">TWF694</strain>
    </source>
</reference>
<dbReference type="PROSITE" id="PS51892">
    <property type="entry name" value="SUBTILASE"/>
    <property type="match status" value="1"/>
</dbReference>
<dbReference type="PRINTS" id="PR00723">
    <property type="entry name" value="SUBTILISIN"/>
</dbReference>
<organism evidence="9 10">
    <name type="scientific">Orbilia ellipsospora</name>
    <dbReference type="NCBI Taxonomy" id="2528407"/>
    <lineage>
        <taxon>Eukaryota</taxon>
        <taxon>Fungi</taxon>
        <taxon>Dikarya</taxon>
        <taxon>Ascomycota</taxon>
        <taxon>Pezizomycotina</taxon>
        <taxon>Orbiliomycetes</taxon>
        <taxon>Orbiliales</taxon>
        <taxon>Orbiliaceae</taxon>
        <taxon>Orbilia</taxon>
    </lineage>
</organism>
<feature type="domain" description="Peptidase S8/S53" evidence="8">
    <location>
        <begin position="255"/>
        <end position="495"/>
    </location>
</feature>
<dbReference type="Pfam" id="PF00082">
    <property type="entry name" value="Peptidase_S8"/>
    <property type="match status" value="1"/>
</dbReference>
<dbReference type="PROSITE" id="PS00138">
    <property type="entry name" value="SUBTILASE_SER"/>
    <property type="match status" value="1"/>
</dbReference>
<sequence length="517" mass="56511">MKWRNLPACLALIITSSAAAPTSVNNDDSDLQSITNTFPRFSNSTSPFPIRNNTFPIFNGKKETSHTYIVILHHDEQRLWPEIFIQLGFNVDPVESKTKFAIRAIINSTHHVEDEDHGHGTYKVHNGPTITTFGTSIRMFTMDMPESHAQAIEKHDNIVAVSKDTPMYGGLYSIDDHDGPTPSIHTTTTESVMLPVDIKSNGLGKRQSGQRPMGSFRKQNGAPWNLARISQPNRINNRAGMNGLNYYYTYEPPAGKGVDVYMLDTGINVRRRDFQGRAQMIFSSFGPNVMYDNHGHGTHTSGTVGSATYGVAKGVKLYGLKVLDAKNSGQTNDLIAGLERALTSHNRRKSQSDFVGSVISMSVGNYPNNNALYNVLQRITNSGMHVSISAMNDHRDACAVYPGAYERTLPIFNVGATDINDERASFSNYGRCITIHGPGVQILSTNANNNVGSRVMSGTSMACPAVSGLIAVELAKNPQLRLDPKGMRQHILKMSLAGKLRGTSGGDTLMYNGVSGE</sequence>
<dbReference type="AlphaFoldDB" id="A0AAV9WS56"/>
<comment type="similarity">
    <text evidence="1 5">Belongs to the peptidase S8 family.</text>
</comment>
<dbReference type="PANTHER" id="PTHR43806:SF11">
    <property type="entry name" value="CEREVISIN-RELATED"/>
    <property type="match status" value="1"/>
</dbReference>
<evidence type="ECO:0000256" key="7">
    <source>
        <dbReference type="SAM" id="SignalP"/>
    </source>
</evidence>
<dbReference type="CDD" id="cd04077">
    <property type="entry name" value="Peptidases_S8_PCSK9_ProteinaseK_like"/>
    <property type="match status" value="1"/>
</dbReference>
<evidence type="ECO:0000259" key="8">
    <source>
        <dbReference type="Pfam" id="PF00082"/>
    </source>
</evidence>
<proteinExistence type="inferred from homology"/>
<dbReference type="GO" id="GO:0006508">
    <property type="term" value="P:proteolysis"/>
    <property type="evidence" value="ECO:0007669"/>
    <property type="project" value="UniProtKB-KW"/>
</dbReference>
<dbReference type="InterPro" id="IPR023828">
    <property type="entry name" value="Peptidase_S8_Ser-AS"/>
</dbReference>
<dbReference type="InterPro" id="IPR015500">
    <property type="entry name" value="Peptidase_S8_subtilisin-rel"/>
</dbReference>
<evidence type="ECO:0000256" key="3">
    <source>
        <dbReference type="ARBA" id="ARBA00022801"/>
    </source>
</evidence>
<accession>A0AAV9WS56</accession>